<dbReference type="AlphaFoldDB" id="A0A060Z7U9"/>
<protein>
    <submittedName>
        <fullName evidence="1">Uncharacterized protein</fullName>
    </submittedName>
</protein>
<reference evidence="1" key="1">
    <citation type="journal article" date="2014" name="Nat. Commun.">
        <title>The rainbow trout genome provides novel insights into evolution after whole-genome duplication in vertebrates.</title>
        <authorList>
            <person name="Berthelot C."/>
            <person name="Brunet F."/>
            <person name="Chalopin D."/>
            <person name="Juanchich A."/>
            <person name="Bernard M."/>
            <person name="Noel B."/>
            <person name="Bento P."/>
            <person name="Da Silva C."/>
            <person name="Labadie K."/>
            <person name="Alberti A."/>
            <person name="Aury J.M."/>
            <person name="Louis A."/>
            <person name="Dehais P."/>
            <person name="Bardou P."/>
            <person name="Montfort J."/>
            <person name="Klopp C."/>
            <person name="Cabau C."/>
            <person name="Gaspin C."/>
            <person name="Thorgaard G.H."/>
            <person name="Boussaha M."/>
            <person name="Quillet E."/>
            <person name="Guyomard R."/>
            <person name="Galiana D."/>
            <person name="Bobe J."/>
            <person name="Volff J.N."/>
            <person name="Genet C."/>
            <person name="Wincker P."/>
            <person name="Jaillon O."/>
            <person name="Roest Crollius H."/>
            <person name="Guiguen Y."/>
        </authorList>
    </citation>
    <scope>NUCLEOTIDE SEQUENCE [LARGE SCALE GENOMIC DNA]</scope>
</reference>
<organism evidence="1 2">
    <name type="scientific">Oncorhynchus mykiss</name>
    <name type="common">Rainbow trout</name>
    <name type="synonym">Salmo gairdneri</name>
    <dbReference type="NCBI Taxonomy" id="8022"/>
    <lineage>
        <taxon>Eukaryota</taxon>
        <taxon>Metazoa</taxon>
        <taxon>Chordata</taxon>
        <taxon>Craniata</taxon>
        <taxon>Vertebrata</taxon>
        <taxon>Euteleostomi</taxon>
        <taxon>Actinopterygii</taxon>
        <taxon>Neopterygii</taxon>
        <taxon>Teleostei</taxon>
        <taxon>Protacanthopterygii</taxon>
        <taxon>Salmoniformes</taxon>
        <taxon>Salmonidae</taxon>
        <taxon>Salmoninae</taxon>
        <taxon>Oncorhynchus</taxon>
    </lineage>
</organism>
<reference evidence="1" key="2">
    <citation type="submission" date="2014-03" db="EMBL/GenBank/DDBJ databases">
        <authorList>
            <person name="Genoscope - CEA"/>
        </authorList>
    </citation>
    <scope>NUCLEOTIDE SEQUENCE</scope>
</reference>
<gene>
    <name evidence="1" type="ORF">GSONMT00039537001</name>
</gene>
<dbReference type="Gene3D" id="3.40.50.300">
    <property type="entry name" value="P-loop containing nucleotide triphosphate hydrolases"/>
    <property type="match status" value="1"/>
</dbReference>
<dbReference type="PaxDb" id="8022-A0A060Z7U9"/>
<dbReference type="SUPFAM" id="SSF52540">
    <property type="entry name" value="P-loop containing nucleoside triphosphate hydrolases"/>
    <property type="match status" value="1"/>
</dbReference>
<dbReference type="InterPro" id="IPR027417">
    <property type="entry name" value="P-loop_NTPase"/>
</dbReference>
<evidence type="ECO:0000313" key="2">
    <source>
        <dbReference type="Proteomes" id="UP000193380"/>
    </source>
</evidence>
<proteinExistence type="predicted"/>
<feature type="non-terminal residue" evidence="1">
    <location>
        <position position="1"/>
    </location>
</feature>
<evidence type="ECO:0000313" key="1">
    <source>
        <dbReference type="EMBL" id="CDQ99962.1"/>
    </source>
</evidence>
<sequence length="146" mass="16039">WALTDSPFQTWGSNRLTVQTWGSNRQLKFNFGGEEFKNPPKTGFVAVDQASEGHVVKSSQTGSVKVSEVKAASCGPKALIVEPSKELAEQTLNNVNQCKRYVDNPKLRDLLIIGGVPARDQLAVLEQGVGWNKLYGIVLRRSKAEL</sequence>
<dbReference type="EMBL" id="FR951668">
    <property type="protein sequence ID" value="CDQ99962.1"/>
    <property type="molecule type" value="Genomic_DNA"/>
</dbReference>
<accession>A0A060Z7U9</accession>
<dbReference type="Proteomes" id="UP000193380">
    <property type="component" value="Unassembled WGS sequence"/>
</dbReference>
<dbReference type="STRING" id="8022.A0A060Z7U9"/>
<name>A0A060Z7U9_ONCMY</name>